<gene>
    <name evidence="3" type="ORF">Ga0061065_103122</name>
</gene>
<dbReference type="PANTHER" id="PTHR34039:SF1">
    <property type="entry name" value="UPF0102 PROTEIN YRAN"/>
    <property type="match status" value="1"/>
</dbReference>
<dbReference type="Pfam" id="PF02021">
    <property type="entry name" value="UPF0102"/>
    <property type="match status" value="1"/>
</dbReference>
<dbReference type="CDD" id="cd20736">
    <property type="entry name" value="PoNe_Nuclease"/>
    <property type="match status" value="1"/>
</dbReference>
<name>A0A0K6IJJ7_9GAMM</name>
<dbReference type="RefSeq" id="WP_055462239.1">
    <property type="nucleotide sequence ID" value="NZ_CYHG01000003.1"/>
</dbReference>
<organism evidence="3 4">
    <name type="scientific">Marinomonas fungiae</name>
    <dbReference type="NCBI Taxonomy" id="1137284"/>
    <lineage>
        <taxon>Bacteria</taxon>
        <taxon>Pseudomonadati</taxon>
        <taxon>Pseudomonadota</taxon>
        <taxon>Gammaproteobacteria</taxon>
        <taxon>Oceanospirillales</taxon>
        <taxon>Oceanospirillaceae</taxon>
        <taxon>Marinomonas</taxon>
    </lineage>
</organism>
<evidence type="ECO:0000313" key="4">
    <source>
        <dbReference type="Proteomes" id="UP000182769"/>
    </source>
</evidence>
<sequence>MLRKVISPRRKRNDGAKAEQLAEHYLVQQGYQFIARNFHSRQGEVDLIMRNGPAIVFVEVRYRADASRGSAAESITKQKYLRCLKTAEYWLIKNNLQSSQYQIDVIAIDGPLDINNINWLKAVQI</sequence>
<proteinExistence type="inferred from homology"/>
<evidence type="ECO:0000256" key="1">
    <source>
        <dbReference type="ARBA" id="ARBA00006738"/>
    </source>
</evidence>
<keyword evidence="4" id="KW-1185">Reference proteome</keyword>
<dbReference type="InterPro" id="IPR003509">
    <property type="entry name" value="UPF0102_YraN-like"/>
</dbReference>
<dbReference type="EMBL" id="CYHG01000003">
    <property type="protein sequence ID" value="CUB03273.1"/>
    <property type="molecule type" value="Genomic_DNA"/>
</dbReference>
<dbReference type="PANTHER" id="PTHR34039">
    <property type="entry name" value="UPF0102 PROTEIN YRAN"/>
    <property type="match status" value="1"/>
</dbReference>
<dbReference type="AlphaFoldDB" id="A0A0K6IJJ7"/>
<dbReference type="GO" id="GO:0003676">
    <property type="term" value="F:nucleic acid binding"/>
    <property type="evidence" value="ECO:0007669"/>
    <property type="project" value="InterPro"/>
</dbReference>
<dbReference type="NCBIfam" id="TIGR00252">
    <property type="entry name" value="YraN family protein"/>
    <property type="match status" value="1"/>
</dbReference>
<dbReference type="InterPro" id="IPR011335">
    <property type="entry name" value="Restrct_endonuc-II-like"/>
</dbReference>
<dbReference type="HAMAP" id="MF_00048">
    <property type="entry name" value="UPF0102"/>
    <property type="match status" value="1"/>
</dbReference>
<dbReference type="NCBIfam" id="NF009150">
    <property type="entry name" value="PRK12497.1-3"/>
    <property type="match status" value="1"/>
</dbReference>
<comment type="similarity">
    <text evidence="1 2">Belongs to the UPF0102 family.</text>
</comment>
<dbReference type="STRING" id="1137284.GCA_001418205_01120"/>
<reference evidence="4" key="1">
    <citation type="submission" date="2015-08" db="EMBL/GenBank/DDBJ databases">
        <authorList>
            <person name="Varghese N."/>
        </authorList>
    </citation>
    <scope>NUCLEOTIDE SEQUENCE [LARGE SCALE GENOMIC DNA]</scope>
    <source>
        <strain evidence="4">JCM 18476</strain>
    </source>
</reference>
<accession>A0A0K6IJJ7</accession>
<dbReference type="InterPro" id="IPR011856">
    <property type="entry name" value="tRNA_endonuc-like_dom_sf"/>
</dbReference>
<dbReference type="Gene3D" id="3.40.1350.10">
    <property type="match status" value="1"/>
</dbReference>
<dbReference type="OrthoDB" id="9794876at2"/>
<dbReference type="SUPFAM" id="SSF52980">
    <property type="entry name" value="Restriction endonuclease-like"/>
    <property type="match status" value="1"/>
</dbReference>
<evidence type="ECO:0000256" key="2">
    <source>
        <dbReference type="HAMAP-Rule" id="MF_00048"/>
    </source>
</evidence>
<evidence type="ECO:0000313" key="3">
    <source>
        <dbReference type="EMBL" id="CUB03273.1"/>
    </source>
</evidence>
<protein>
    <recommendedName>
        <fullName evidence="2">UPF0102 protein Ga0061065_103122</fullName>
    </recommendedName>
</protein>
<dbReference type="Proteomes" id="UP000182769">
    <property type="component" value="Unassembled WGS sequence"/>
</dbReference>